<gene>
    <name evidence="2" type="ORF">GUJ93_ZPchr0007g3025</name>
</gene>
<evidence type="ECO:0000313" key="3">
    <source>
        <dbReference type="Proteomes" id="UP000729402"/>
    </source>
</evidence>
<feature type="region of interest" description="Disordered" evidence="1">
    <location>
        <begin position="1"/>
        <end position="74"/>
    </location>
</feature>
<keyword evidence="3" id="KW-1185">Reference proteome</keyword>
<accession>A0A8J5VS02</accession>
<proteinExistence type="predicted"/>
<sequence>MIRSPPSPPLEGASPAARHYHPMGEGASPPDVIPLLPPSTPSYRRRSPRLKLDIADATLLKPSPPSEDLVGRSH</sequence>
<comment type="caution">
    <text evidence="2">The sequence shown here is derived from an EMBL/GenBank/DDBJ whole genome shotgun (WGS) entry which is preliminary data.</text>
</comment>
<organism evidence="2 3">
    <name type="scientific">Zizania palustris</name>
    <name type="common">Northern wild rice</name>
    <dbReference type="NCBI Taxonomy" id="103762"/>
    <lineage>
        <taxon>Eukaryota</taxon>
        <taxon>Viridiplantae</taxon>
        <taxon>Streptophyta</taxon>
        <taxon>Embryophyta</taxon>
        <taxon>Tracheophyta</taxon>
        <taxon>Spermatophyta</taxon>
        <taxon>Magnoliopsida</taxon>
        <taxon>Liliopsida</taxon>
        <taxon>Poales</taxon>
        <taxon>Poaceae</taxon>
        <taxon>BOP clade</taxon>
        <taxon>Oryzoideae</taxon>
        <taxon>Oryzeae</taxon>
        <taxon>Zizaniinae</taxon>
        <taxon>Zizania</taxon>
    </lineage>
</organism>
<protein>
    <submittedName>
        <fullName evidence="2">Uncharacterized protein</fullName>
    </submittedName>
</protein>
<name>A0A8J5VS02_ZIZPA</name>
<reference evidence="2" key="2">
    <citation type="submission" date="2021-02" db="EMBL/GenBank/DDBJ databases">
        <authorList>
            <person name="Kimball J.A."/>
            <person name="Haas M.W."/>
            <person name="Macchietto M."/>
            <person name="Kono T."/>
            <person name="Duquette J."/>
            <person name="Shao M."/>
        </authorList>
    </citation>
    <scope>NUCLEOTIDE SEQUENCE</scope>
    <source>
        <tissue evidence="2">Fresh leaf tissue</tissue>
    </source>
</reference>
<dbReference type="EMBL" id="JAAALK010000282">
    <property type="protein sequence ID" value="KAG8078675.1"/>
    <property type="molecule type" value="Genomic_DNA"/>
</dbReference>
<dbReference type="AlphaFoldDB" id="A0A8J5VS02"/>
<feature type="compositionally biased region" description="Pro residues" evidence="1">
    <location>
        <begin position="31"/>
        <end position="40"/>
    </location>
</feature>
<dbReference type="Proteomes" id="UP000729402">
    <property type="component" value="Unassembled WGS sequence"/>
</dbReference>
<reference evidence="2" key="1">
    <citation type="journal article" date="2021" name="bioRxiv">
        <title>Whole Genome Assembly and Annotation of Northern Wild Rice, Zizania palustris L., Supports a Whole Genome Duplication in the Zizania Genus.</title>
        <authorList>
            <person name="Haas M."/>
            <person name="Kono T."/>
            <person name="Macchietto M."/>
            <person name="Millas R."/>
            <person name="McGilp L."/>
            <person name="Shao M."/>
            <person name="Duquette J."/>
            <person name="Hirsch C.N."/>
            <person name="Kimball J."/>
        </authorList>
    </citation>
    <scope>NUCLEOTIDE SEQUENCE</scope>
    <source>
        <tissue evidence="2">Fresh leaf tissue</tissue>
    </source>
</reference>
<evidence type="ECO:0000256" key="1">
    <source>
        <dbReference type="SAM" id="MobiDB-lite"/>
    </source>
</evidence>
<evidence type="ECO:0000313" key="2">
    <source>
        <dbReference type="EMBL" id="KAG8078675.1"/>
    </source>
</evidence>